<keyword evidence="1" id="KW-0547">Nucleotide-binding</keyword>
<evidence type="ECO:0000259" key="4">
    <source>
        <dbReference type="PROSITE" id="PS51455"/>
    </source>
</evidence>
<evidence type="ECO:0000313" key="5">
    <source>
        <dbReference type="EMBL" id="CAD9034045.1"/>
    </source>
</evidence>
<evidence type="ECO:0000256" key="1">
    <source>
        <dbReference type="PROSITE-ProRule" id="PRU00781"/>
    </source>
</evidence>
<feature type="domain" description="PIPK" evidence="4">
    <location>
        <begin position="531"/>
        <end position="878"/>
    </location>
</feature>
<dbReference type="Gene3D" id="3.30.800.10">
    <property type="entry name" value="Phosphatidylinositol Phosphate Kinase II Beta"/>
    <property type="match status" value="1"/>
</dbReference>
<sequence>MYALYNNEEIPAIAAPFRPRTSVPQLLLASFPQDSVHTFPQWREDDPRLEQTVRRVLDSMRSEGREEATDDDWAYLRKSARSERAMHDDDVEISQSMNLLRKLVTHASTCEKAREHDSMQPNMAHPMQTNMPPIMYPYGGPHAHPVPILPIGCVLPTMCGFQGNSPHGGDDRSKVDTLESLIKGIKEERDQALERERRRQEERDEELQRQVQIREKQEQMLMELERERNNLQLELERQKSEKIAEIYAHFLAQVNEVDTPARMLSLSRIPPDDVPSKGTTPSIFDSQQSTCTTSPSSSHFQSTSVAVSACITETGDESLLQLAVAKQAKVNQRYGPSPNEGPNASSLPPPARSSIVASDSEGGNGQGVSMLPVPSKANPGATLAKSRKVKKGKRRRGTGTDPESAAVPPGNPQGVSRPVATEAGAAGAAASPGQHKQPLPAEVTHVPSSINIPGTSLPVSLADDGECTSTVGTANWNPHTTSQASPGQASLLAAATGSAFSDGQTADTPLEASKAVLEKGSGGCPLTQQIVFGLRHAALGGQTDIGRPGGTKQRQNPSCSLAQMDFLQKTSNSYSLQLPQQMSSSAAKHKRNNGSFTCQEVCPRVFANIRQMHGISDEDYALAWDFQCVDRSRESDGRSGSFLIHSVDKRFIFKSIQVAEVAAILGKDSCFLKDYYHHLRKHPTSLLMRILGLFCYTLPQTVWGIVLVNALHHPSRPPVTKIYDLKGRQPKAGKFGKFPDLRVTKDNEITRKFYVPHPTRRDFFGQLQMDMHLLEGHGLMDYSVLVGTIPCLGVPRPQGELGLCGGHSAQGTVWMWGSDPKGNPEIYMVGIIDCLTKYTMKKTAAHFFKTFLWTPAQLSTVKPGYYALRLGTYMEHMVEESEA</sequence>
<evidence type="ECO:0000256" key="2">
    <source>
        <dbReference type="SAM" id="Coils"/>
    </source>
</evidence>
<feature type="compositionally biased region" description="Low complexity" evidence="3">
    <location>
        <begin position="286"/>
        <end position="299"/>
    </location>
</feature>
<gene>
    <name evidence="5" type="ORF">EGYM00392_LOCUS45195</name>
    <name evidence="6" type="ORF">EGYM00392_LOCUS45201</name>
</gene>
<protein>
    <recommendedName>
        <fullName evidence="4">PIPK domain-containing protein</fullName>
    </recommendedName>
</protein>
<dbReference type="EMBL" id="HBGA01122647">
    <property type="protein sequence ID" value="CAD9034045.1"/>
    <property type="molecule type" value="Transcribed_RNA"/>
</dbReference>
<dbReference type="EMBL" id="HBGA01122659">
    <property type="protein sequence ID" value="CAD9034051.1"/>
    <property type="molecule type" value="Transcribed_RNA"/>
</dbReference>
<dbReference type="GO" id="GO:0005886">
    <property type="term" value="C:plasma membrane"/>
    <property type="evidence" value="ECO:0007669"/>
    <property type="project" value="TreeGrafter"/>
</dbReference>
<dbReference type="CDD" id="cd00139">
    <property type="entry name" value="PIPKc"/>
    <property type="match status" value="1"/>
</dbReference>
<accession>A0A6U8KJS9</accession>
<dbReference type="PANTHER" id="PTHR23086">
    <property type="entry name" value="PHOSPHATIDYLINOSITOL-4-PHOSPHATE 5-KINASE"/>
    <property type="match status" value="1"/>
</dbReference>
<keyword evidence="2" id="KW-0175">Coiled coil</keyword>
<keyword evidence="1" id="KW-0067">ATP-binding</keyword>
<feature type="region of interest" description="Disordered" evidence="3">
    <location>
        <begin position="331"/>
        <end position="441"/>
    </location>
</feature>
<dbReference type="InterPro" id="IPR027484">
    <property type="entry name" value="PInositol-4-P-5-kinase_N"/>
</dbReference>
<reference evidence="5" key="1">
    <citation type="submission" date="2021-01" db="EMBL/GenBank/DDBJ databases">
        <authorList>
            <person name="Corre E."/>
            <person name="Pelletier E."/>
            <person name="Niang G."/>
            <person name="Scheremetjew M."/>
            <person name="Finn R."/>
            <person name="Kale V."/>
            <person name="Holt S."/>
            <person name="Cochrane G."/>
            <person name="Meng A."/>
            <person name="Brown T."/>
            <person name="Cohen L."/>
        </authorList>
    </citation>
    <scope>NUCLEOTIDE SEQUENCE</scope>
    <source>
        <strain evidence="5">NIES-381</strain>
    </source>
</reference>
<dbReference type="InterPro" id="IPR002498">
    <property type="entry name" value="PInositol-4-P-4/5-kinase_core"/>
</dbReference>
<dbReference type="PANTHER" id="PTHR23086:SF8">
    <property type="entry name" value="PHOSPHATIDYLINOSITOL 5-PHOSPHATE 4-KINASE, ISOFORM A"/>
    <property type="match status" value="1"/>
</dbReference>
<feature type="coiled-coil region" evidence="2">
    <location>
        <begin position="175"/>
        <end position="241"/>
    </location>
</feature>
<organism evidence="5">
    <name type="scientific">Eutreptiella gymnastica</name>
    <dbReference type="NCBI Taxonomy" id="73025"/>
    <lineage>
        <taxon>Eukaryota</taxon>
        <taxon>Discoba</taxon>
        <taxon>Euglenozoa</taxon>
        <taxon>Euglenida</taxon>
        <taxon>Spirocuta</taxon>
        <taxon>Euglenophyceae</taxon>
        <taxon>Eutreptiales</taxon>
        <taxon>Eutreptiaceae</taxon>
        <taxon>Eutreptiella</taxon>
    </lineage>
</organism>
<evidence type="ECO:0000313" key="6">
    <source>
        <dbReference type="EMBL" id="CAD9034051.1"/>
    </source>
</evidence>
<feature type="region of interest" description="Disordered" evidence="3">
    <location>
        <begin position="268"/>
        <end position="299"/>
    </location>
</feature>
<dbReference type="Gene3D" id="3.30.810.10">
    <property type="entry name" value="2-Layer Sandwich"/>
    <property type="match status" value="1"/>
</dbReference>
<proteinExistence type="predicted"/>
<feature type="compositionally biased region" description="Basic residues" evidence="3">
    <location>
        <begin position="385"/>
        <end position="397"/>
    </location>
</feature>
<dbReference type="Pfam" id="PF01504">
    <property type="entry name" value="PIP5K"/>
    <property type="match status" value="2"/>
</dbReference>
<dbReference type="GO" id="GO:0005524">
    <property type="term" value="F:ATP binding"/>
    <property type="evidence" value="ECO:0007669"/>
    <property type="project" value="UniProtKB-UniRule"/>
</dbReference>
<keyword evidence="1" id="KW-0808">Transferase</keyword>
<dbReference type="PROSITE" id="PS51455">
    <property type="entry name" value="PIPK"/>
    <property type="match status" value="1"/>
</dbReference>
<keyword evidence="1" id="KW-0418">Kinase</keyword>
<dbReference type="SMART" id="SM00330">
    <property type="entry name" value="PIPKc"/>
    <property type="match status" value="1"/>
</dbReference>
<dbReference type="SUPFAM" id="SSF56104">
    <property type="entry name" value="SAICAR synthase-like"/>
    <property type="match status" value="1"/>
</dbReference>
<name>A0A6U8KJS9_9EUGL</name>
<dbReference type="GO" id="GO:0046854">
    <property type="term" value="P:phosphatidylinositol phosphate biosynthetic process"/>
    <property type="evidence" value="ECO:0007669"/>
    <property type="project" value="TreeGrafter"/>
</dbReference>
<evidence type="ECO:0000256" key="3">
    <source>
        <dbReference type="SAM" id="MobiDB-lite"/>
    </source>
</evidence>
<dbReference type="AlphaFoldDB" id="A0A6U8KJS9"/>
<dbReference type="InterPro" id="IPR027483">
    <property type="entry name" value="PInositol-4-P-4/5-kinase_C_sf"/>
</dbReference>
<dbReference type="InterPro" id="IPR023610">
    <property type="entry name" value="PInositol-4/5-P-5/4-kinase"/>
</dbReference>
<dbReference type="GO" id="GO:0016308">
    <property type="term" value="F:1-phosphatidylinositol-4-phosphate 5-kinase activity"/>
    <property type="evidence" value="ECO:0007669"/>
    <property type="project" value="TreeGrafter"/>
</dbReference>